<protein>
    <submittedName>
        <fullName evidence="3">Uncharacterized protein</fullName>
    </submittedName>
</protein>
<comment type="caution">
    <text evidence="3">The sequence shown here is derived from an EMBL/GenBank/DDBJ whole genome shotgun (WGS) entry which is preliminary data.</text>
</comment>
<evidence type="ECO:0000313" key="3">
    <source>
        <dbReference type="EMBL" id="KDA54597.1"/>
    </source>
</evidence>
<evidence type="ECO:0000313" key="4">
    <source>
        <dbReference type="Proteomes" id="UP000027284"/>
    </source>
</evidence>
<dbReference type="EMBL" id="JMFG01000006">
    <property type="protein sequence ID" value="KDA54597.1"/>
    <property type="molecule type" value="Genomic_DNA"/>
</dbReference>
<reference evidence="2" key="2">
    <citation type="journal article" date="2020" name="mSystems">
        <title>Genome- and Community-Level Interaction Insights into Carbon Utilization and Element Cycling Functions of Hydrothermarchaeota in Hydrothermal Sediment.</title>
        <authorList>
            <person name="Zhou Z."/>
            <person name="Liu Y."/>
            <person name="Xu W."/>
            <person name="Pan J."/>
            <person name="Luo Z.H."/>
            <person name="Li M."/>
        </authorList>
    </citation>
    <scope>NUCLEOTIDE SEQUENCE [LARGE SCALE GENOMIC DNA]</scope>
    <source>
        <strain evidence="2">SpSt-186</strain>
    </source>
</reference>
<proteinExistence type="predicted"/>
<dbReference type="EMBL" id="DSHW01000336">
    <property type="protein sequence ID" value="HEQ88635.1"/>
    <property type="molecule type" value="Genomic_DNA"/>
</dbReference>
<keyword evidence="1" id="KW-0732">Signal</keyword>
<organism evidence="3 4">
    <name type="scientific">Thermoanaerobaculum aquaticum</name>
    <dbReference type="NCBI Taxonomy" id="1312852"/>
    <lineage>
        <taxon>Bacteria</taxon>
        <taxon>Pseudomonadati</taxon>
        <taxon>Acidobacteriota</taxon>
        <taxon>Thermoanaerobaculia</taxon>
        <taxon>Thermoanaerobaculales</taxon>
        <taxon>Thermoanaerobaculaceae</taxon>
        <taxon>Thermoanaerobaculum</taxon>
    </lineage>
</organism>
<dbReference type="RefSeq" id="WP_038047165.1">
    <property type="nucleotide sequence ID" value="NZ_JMFG01000006.1"/>
</dbReference>
<evidence type="ECO:0000256" key="1">
    <source>
        <dbReference type="SAM" id="SignalP"/>
    </source>
</evidence>
<evidence type="ECO:0000313" key="2">
    <source>
        <dbReference type="EMBL" id="HEQ88635.1"/>
    </source>
</evidence>
<feature type="signal peptide" evidence="1">
    <location>
        <begin position="1"/>
        <end position="19"/>
    </location>
</feature>
<gene>
    <name evidence="3" type="ORF">EG19_10570</name>
    <name evidence="2" type="ORF">ENP06_04405</name>
</gene>
<feature type="chain" id="PRO_5035983152" evidence="1">
    <location>
        <begin position="20"/>
        <end position="587"/>
    </location>
</feature>
<dbReference type="STRING" id="1312852.EG19_10570"/>
<keyword evidence="4" id="KW-1185">Reference proteome</keyword>
<sequence length="587" mass="65342">MRHLKLFLICFLFAAPALAQQFGQWSWQANVRAGGRSYENTSQGQVLSQYQEQVLGLAFNLNGFLVHPAIARFNLGLDLVFSRYPKGMAVDNNRTGFSLRLGLLPESAYPLELFASRSRFDYQGLADLPAFTFAGTPEQTTSWGGRLRFRHGLLAGALLGFDASTIRFLEGSKTQDEKRAFFDWSGSGQRLQHHLRLDHQDRSYGVLGLRYRDVTATWDSHGNFTPTTRWDLSLSGLQREFGRGGSSYVQSSLRQNLTHQTPSSWVLSAFYAGGFAQSEGSEASVTHDLSLRAQRSFTGGFDLGVDVGAARQQAGDYSTQAPRLGLTASYQRQGKLGQLALSAATALGRLTQEGPDQRATSSYASTSAGLTLRSGSPQVLQGELELAYAKNKLRQAAEDVGPQPEPQALLALGTEDNRRARLTLRRNLGAVQLSAFSDWWQRETTPTWNLPRLESKTLTHTLQAGFPVGNLAINVGQSQYFAVRKQELAYFSGVLSLRPFHFLGLTLSHRQDRRRLPGEPWLDSKRQEVAMTGYLGAYQLQLRLYWLEDRWNLGAPREDRGLTWTVSRSMGGWLPIITAPVRRGVIR</sequence>
<dbReference type="Proteomes" id="UP000027284">
    <property type="component" value="Unassembled WGS sequence"/>
</dbReference>
<accession>A0A062XPS3</accession>
<dbReference type="AlphaFoldDB" id="A0A062XPS3"/>
<name>A0A062XPS3_9BACT</name>
<reference evidence="3 4" key="1">
    <citation type="submission" date="2014-04" db="EMBL/GenBank/DDBJ databases">
        <title>The Genome Sequence of Thermoanaerobaculum aquaticum MP-01, The First Cultivated Group 23 Acidobacterium.</title>
        <authorList>
            <person name="Stamps B.W."/>
            <person name="Losey N.A."/>
            <person name="Lawson P.A."/>
            <person name="Stevenson B.S."/>
        </authorList>
    </citation>
    <scope>NUCLEOTIDE SEQUENCE [LARGE SCALE GENOMIC DNA]</scope>
    <source>
        <strain evidence="3 4">MP-01</strain>
    </source>
</reference>